<organism evidence="3 4">
    <name type="scientific">Rotaria socialis</name>
    <dbReference type="NCBI Taxonomy" id="392032"/>
    <lineage>
        <taxon>Eukaryota</taxon>
        <taxon>Metazoa</taxon>
        <taxon>Spiralia</taxon>
        <taxon>Gnathifera</taxon>
        <taxon>Rotifera</taxon>
        <taxon>Eurotatoria</taxon>
        <taxon>Bdelloidea</taxon>
        <taxon>Philodinida</taxon>
        <taxon>Philodinidae</taxon>
        <taxon>Rotaria</taxon>
    </lineage>
</organism>
<keyword evidence="2" id="KW-1133">Transmembrane helix</keyword>
<feature type="compositionally biased region" description="Low complexity" evidence="1">
    <location>
        <begin position="11"/>
        <end position="33"/>
    </location>
</feature>
<evidence type="ECO:0000313" key="3">
    <source>
        <dbReference type="EMBL" id="CAF4436293.1"/>
    </source>
</evidence>
<reference evidence="3" key="1">
    <citation type="submission" date="2021-02" db="EMBL/GenBank/DDBJ databases">
        <authorList>
            <person name="Nowell W R."/>
        </authorList>
    </citation>
    <scope>NUCLEOTIDE SEQUENCE</scope>
</reference>
<sequence>MEKSEEAVNSQPPVYVVQQQQPQPQQTYAVPYQNPSHSGSWKNTRLPPMNSSFQQTMEKSEEAVNSQPPVYVVQQQQPQPQQTYAVPYQNPSHSGSWKNTRLPPMVYLEHFYKLFINWFDSNFSVHYCLGMWAYVIFSFVSTALAVSRAVNSNSG</sequence>
<gene>
    <name evidence="3" type="ORF">UJA718_LOCUS21732</name>
</gene>
<dbReference type="Proteomes" id="UP000663873">
    <property type="component" value="Unassembled WGS sequence"/>
</dbReference>
<evidence type="ECO:0000256" key="2">
    <source>
        <dbReference type="SAM" id="Phobius"/>
    </source>
</evidence>
<feature type="transmembrane region" description="Helical" evidence="2">
    <location>
        <begin position="131"/>
        <end position="150"/>
    </location>
</feature>
<feature type="compositionally biased region" description="Polar residues" evidence="1">
    <location>
        <begin position="34"/>
        <end position="57"/>
    </location>
</feature>
<evidence type="ECO:0000256" key="1">
    <source>
        <dbReference type="SAM" id="MobiDB-lite"/>
    </source>
</evidence>
<protein>
    <submittedName>
        <fullName evidence="3">Uncharacterized protein</fullName>
    </submittedName>
</protein>
<dbReference type="AlphaFoldDB" id="A0A820RBN1"/>
<feature type="region of interest" description="Disordered" evidence="1">
    <location>
        <begin position="1"/>
        <end position="68"/>
    </location>
</feature>
<proteinExistence type="predicted"/>
<keyword evidence="2" id="KW-0472">Membrane</keyword>
<keyword evidence="2" id="KW-0812">Transmembrane</keyword>
<accession>A0A820RBN1</accession>
<comment type="caution">
    <text evidence="3">The sequence shown here is derived from an EMBL/GenBank/DDBJ whole genome shotgun (WGS) entry which is preliminary data.</text>
</comment>
<evidence type="ECO:0000313" key="4">
    <source>
        <dbReference type="Proteomes" id="UP000663873"/>
    </source>
</evidence>
<dbReference type="EMBL" id="CAJOBP010004311">
    <property type="protein sequence ID" value="CAF4436293.1"/>
    <property type="molecule type" value="Genomic_DNA"/>
</dbReference>
<keyword evidence="4" id="KW-1185">Reference proteome</keyword>
<name>A0A820RBN1_9BILA</name>